<dbReference type="InterPro" id="IPR001296">
    <property type="entry name" value="Glyco_trans_1"/>
</dbReference>
<evidence type="ECO:0000313" key="3">
    <source>
        <dbReference type="EMBL" id="SFN58295.1"/>
    </source>
</evidence>
<gene>
    <name evidence="3" type="ORF">SAMN04488695_102360</name>
</gene>
<proteinExistence type="predicted"/>
<feature type="domain" description="Glycosyl transferase family 1" evidence="2">
    <location>
        <begin position="189"/>
        <end position="344"/>
    </location>
</feature>
<accession>A0A1I5A782</accession>
<evidence type="ECO:0000259" key="2">
    <source>
        <dbReference type="Pfam" id="PF00534"/>
    </source>
</evidence>
<dbReference type="SUPFAM" id="SSF53756">
    <property type="entry name" value="UDP-Glycosyltransferase/glycogen phosphorylase"/>
    <property type="match status" value="1"/>
</dbReference>
<evidence type="ECO:0000313" key="4">
    <source>
        <dbReference type="Proteomes" id="UP000181899"/>
    </source>
</evidence>
<dbReference type="AlphaFoldDB" id="A0A1I5A782"/>
<sequence length="368" mass="42542">MIPKYNKRDGHDVSVVTSIFVDSTKKVGYEKVNPGRYYLQDGIEVIRIPFKRIILNSIAEKLRLYEGLYILLEEKKPDLIFMHGIQFLDIKTVIKYIKANPNCTLVADNHASYYNSGKNFISREILHKIIHKKTIQKALPNIEKIYQLAPGCKDFAINMYNIPEEKMEYLYLGADTEKIDFIMKEDTKAKVRKELKINDDDFVFITGGKLSKGKNIKSLLISLKKIHSEKIKLIIFGAFSDDIREEMNDLISKDDRVRYIGWLRGDEVYDYYLASDAAIFPGTKSALWEQAICSGLPLVCRRWPGMEYVDVGGNVLFVENDINEFIEKIELLATDKEIYEEMKYVACTKGFDTFSYERIARQAISINK</sequence>
<name>A0A1I5A782_9CLOT</name>
<evidence type="ECO:0000256" key="1">
    <source>
        <dbReference type="ARBA" id="ARBA00022679"/>
    </source>
</evidence>
<keyword evidence="1 3" id="KW-0808">Transferase</keyword>
<protein>
    <submittedName>
        <fullName evidence="3">Glycosyltransferase involved in cell wall bisynthesis</fullName>
    </submittedName>
</protein>
<dbReference type="GO" id="GO:0009103">
    <property type="term" value="P:lipopolysaccharide biosynthetic process"/>
    <property type="evidence" value="ECO:0007669"/>
    <property type="project" value="TreeGrafter"/>
</dbReference>
<organism evidence="3 4">
    <name type="scientific">Proteiniclasticum ruminis</name>
    <dbReference type="NCBI Taxonomy" id="398199"/>
    <lineage>
        <taxon>Bacteria</taxon>
        <taxon>Bacillati</taxon>
        <taxon>Bacillota</taxon>
        <taxon>Clostridia</taxon>
        <taxon>Eubacteriales</taxon>
        <taxon>Clostridiaceae</taxon>
        <taxon>Proteiniclasticum</taxon>
    </lineage>
</organism>
<dbReference type="GO" id="GO:0016757">
    <property type="term" value="F:glycosyltransferase activity"/>
    <property type="evidence" value="ECO:0007669"/>
    <property type="project" value="InterPro"/>
</dbReference>
<dbReference type="Proteomes" id="UP000181899">
    <property type="component" value="Unassembled WGS sequence"/>
</dbReference>
<dbReference type="PANTHER" id="PTHR46401:SF2">
    <property type="entry name" value="GLYCOSYLTRANSFERASE WBBK-RELATED"/>
    <property type="match status" value="1"/>
</dbReference>
<dbReference type="PANTHER" id="PTHR46401">
    <property type="entry name" value="GLYCOSYLTRANSFERASE WBBK-RELATED"/>
    <property type="match status" value="1"/>
</dbReference>
<dbReference type="EMBL" id="FOVK01000002">
    <property type="protein sequence ID" value="SFN58295.1"/>
    <property type="molecule type" value="Genomic_DNA"/>
</dbReference>
<dbReference type="CDD" id="cd03801">
    <property type="entry name" value="GT4_PimA-like"/>
    <property type="match status" value="1"/>
</dbReference>
<reference evidence="3 4" key="1">
    <citation type="submission" date="2016-10" db="EMBL/GenBank/DDBJ databases">
        <authorList>
            <person name="de Groot N.N."/>
        </authorList>
    </citation>
    <scope>NUCLEOTIDE SEQUENCE [LARGE SCALE GENOMIC DNA]</scope>
    <source>
        <strain evidence="3 4">ML2</strain>
    </source>
</reference>
<dbReference type="Pfam" id="PF00534">
    <property type="entry name" value="Glycos_transf_1"/>
    <property type="match status" value="1"/>
</dbReference>
<dbReference type="Gene3D" id="3.40.50.2000">
    <property type="entry name" value="Glycogen Phosphorylase B"/>
    <property type="match status" value="2"/>
</dbReference>
<keyword evidence="4" id="KW-1185">Reference proteome</keyword>